<dbReference type="EMBL" id="MK697699">
    <property type="protein sequence ID" value="QHR89974.1"/>
    <property type="molecule type" value="Genomic_DNA"/>
</dbReference>
<gene>
    <name evidence="1" type="primary">orf04019</name>
    <name evidence="1" type="ORF">Q903MT_gene3996</name>
</gene>
<proteinExistence type="predicted"/>
<keyword evidence="1" id="KW-0496">Mitochondrion</keyword>
<sequence length="64" mass="6948">MLAAVNTSIPIFTPSNAHAFEVPFQREVQIRRQTIGSLALLGGSIDHEALAFVVINMLKVSTII</sequence>
<dbReference type="AlphaFoldDB" id="A0A6B9XPU8"/>
<reference evidence="1" key="1">
    <citation type="submission" date="2019-03" db="EMBL/GenBank/DDBJ databases">
        <title>Largest Complete Mitochondrial Genome of a Gymnosperm, Sitka Spruce (Picea sitchensis), Indicates Complex Physical Structure.</title>
        <authorList>
            <person name="Jackman S.D."/>
            <person name="Coombe L."/>
            <person name="Warren R."/>
            <person name="Kirk H."/>
            <person name="Trinh E."/>
            <person name="McLeod T."/>
            <person name="Pleasance S."/>
            <person name="Pandoh P."/>
            <person name="Zhao Y."/>
            <person name="Coope R."/>
            <person name="Bousquet J."/>
            <person name="Bohlmann J.C."/>
            <person name="Jones S.J.M."/>
            <person name="Birol I."/>
        </authorList>
    </citation>
    <scope>NUCLEOTIDE SEQUENCE</scope>
    <source>
        <strain evidence="1">Q903</strain>
    </source>
</reference>
<name>A0A6B9XPU8_PICSI</name>
<evidence type="ECO:0000313" key="1">
    <source>
        <dbReference type="EMBL" id="QHR89974.1"/>
    </source>
</evidence>
<protein>
    <submittedName>
        <fullName evidence="1">Uncharacterized protein</fullName>
    </submittedName>
</protein>
<organism evidence="1">
    <name type="scientific">Picea sitchensis</name>
    <name type="common">Sitka spruce</name>
    <name type="synonym">Pinus sitchensis</name>
    <dbReference type="NCBI Taxonomy" id="3332"/>
    <lineage>
        <taxon>Eukaryota</taxon>
        <taxon>Viridiplantae</taxon>
        <taxon>Streptophyta</taxon>
        <taxon>Embryophyta</taxon>
        <taxon>Tracheophyta</taxon>
        <taxon>Spermatophyta</taxon>
        <taxon>Pinopsida</taxon>
        <taxon>Pinidae</taxon>
        <taxon>Conifers I</taxon>
        <taxon>Pinales</taxon>
        <taxon>Pinaceae</taxon>
        <taxon>Picea</taxon>
    </lineage>
</organism>
<accession>A0A6B9XPU8</accession>
<geneLocation type="mitochondrion" evidence="1"/>